<dbReference type="InterPro" id="IPR050808">
    <property type="entry name" value="Phage_Integrase"/>
</dbReference>
<dbReference type="AlphaFoldDB" id="A0A562T1C0"/>
<dbReference type="InterPro" id="IPR011010">
    <property type="entry name" value="DNA_brk_join_enz"/>
</dbReference>
<accession>A0A562T1C0</accession>
<comment type="caution">
    <text evidence="8">The sequence shown here is derived from an EMBL/GenBank/DDBJ whole genome shotgun (WGS) entry which is preliminary data.</text>
</comment>
<proteinExistence type="inferred from homology"/>
<keyword evidence="9" id="KW-1185">Reference proteome</keyword>
<evidence type="ECO:0000259" key="7">
    <source>
        <dbReference type="PROSITE" id="PS51900"/>
    </source>
</evidence>
<reference evidence="8 9" key="1">
    <citation type="submission" date="2019-07" db="EMBL/GenBank/DDBJ databases">
        <title>Genomic Encyclopedia of Archaeal and Bacterial Type Strains, Phase II (KMG-II): from individual species to whole genera.</title>
        <authorList>
            <person name="Goeker M."/>
        </authorList>
    </citation>
    <scope>NUCLEOTIDE SEQUENCE [LARGE SCALE GENOMIC DNA]</scope>
    <source>
        <strain evidence="8 9">ATCC BAA-252</strain>
    </source>
</reference>
<evidence type="ECO:0000256" key="1">
    <source>
        <dbReference type="ARBA" id="ARBA00008857"/>
    </source>
</evidence>
<dbReference type="InterPro" id="IPR010998">
    <property type="entry name" value="Integrase_recombinase_N"/>
</dbReference>
<keyword evidence="3 5" id="KW-0238">DNA-binding</keyword>
<dbReference type="Proteomes" id="UP000320593">
    <property type="component" value="Unassembled WGS sequence"/>
</dbReference>
<evidence type="ECO:0000256" key="2">
    <source>
        <dbReference type="ARBA" id="ARBA00022908"/>
    </source>
</evidence>
<dbReference type="InterPro" id="IPR044068">
    <property type="entry name" value="CB"/>
</dbReference>
<dbReference type="GO" id="GO:0003677">
    <property type="term" value="F:DNA binding"/>
    <property type="evidence" value="ECO:0007669"/>
    <property type="project" value="UniProtKB-UniRule"/>
</dbReference>
<dbReference type="Gene3D" id="3.30.160.390">
    <property type="entry name" value="Integrase, DNA-binding domain"/>
    <property type="match status" value="1"/>
</dbReference>
<dbReference type="InterPro" id="IPR013762">
    <property type="entry name" value="Integrase-like_cat_sf"/>
</dbReference>
<comment type="similarity">
    <text evidence="1">Belongs to the 'phage' integrase family.</text>
</comment>
<dbReference type="Pfam" id="PF00589">
    <property type="entry name" value="Phage_integrase"/>
    <property type="match status" value="1"/>
</dbReference>
<dbReference type="PROSITE" id="PS51898">
    <property type="entry name" value="TYR_RECOMBINASE"/>
    <property type="match status" value="1"/>
</dbReference>
<keyword evidence="2" id="KW-0229">DNA integration</keyword>
<dbReference type="InterPro" id="IPR053876">
    <property type="entry name" value="Phage_int_M"/>
</dbReference>
<dbReference type="InterPro" id="IPR025166">
    <property type="entry name" value="Integrase_DNA_bind_dom"/>
</dbReference>
<dbReference type="SUPFAM" id="SSF56349">
    <property type="entry name" value="DNA breaking-rejoining enzymes"/>
    <property type="match status" value="1"/>
</dbReference>
<dbReference type="Gene3D" id="1.10.443.10">
    <property type="entry name" value="Intergrase catalytic core"/>
    <property type="match status" value="1"/>
</dbReference>
<evidence type="ECO:0000313" key="9">
    <source>
        <dbReference type="Proteomes" id="UP000320593"/>
    </source>
</evidence>
<dbReference type="Pfam" id="PF22022">
    <property type="entry name" value="Phage_int_M"/>
    <property type="match status" value="1"/>
</dbReference>
<name>A0A562T1C0_9HYPH</name>
<dbReference type="InterPro" id="IPR002104">
    <property type="entry name" value="Integrase_catalytic"/>
</dbReference>
<dbReference type="CDD" id="cd00801">
    <property type="entry name" value="INT_P4_C"/>
    <property type="match status" value="1"/>
</dbReference>
<dbReference type="Gene3D" id="1.10.150.130">
    <property type="match status" value="1"/>
</dbReference>
<evidence type="ECO:0000259" key="6">
    <source>
        <dbReference type="PROSITE" id="PS51898"/>
    </source>
</evidence>
<evidence type="ECO:0000313" key="8">
    <source>
        <dbReference type="EMBL" id="TWI87053.1"/>
    </source>
</evidence>
<dbReference type="PROSITE" id="PS51900">
    <property type="entry name" value="CB"/>
    <property type="match status" value="1"/>
</dbReference>
<dbReference type="PANTHER" id="PTHR30629:SF2">
    <property type="entry name" value="PROPHAGE INTEGRASE INTS-RELATED"/>
    <property type="match status" value="1"/>
</dbReference>
<dbReference type="RefSeq" id="WP_145343353.1">
    <property type="nucleotide sequence ID" value="NZ_SMLY01000076.1"/>
</dbReference>
<evidence type="ECO:0000256" key="3">
    <source>
        <dbReference type="ARBA" id="ARBA00023125"/>
    </source>
</evidence>
<gene>
    <name evidence="8" type="ORF">JM93_02290</name>
</gene>
<dbReference type="GO" id="GO:0006310">
    <property type="term" value="P:DNA recombination"/>
    <property type="evidence" value="ECO:0007669"/>
    <property type="project" value="UniProtKB-KW"/>
</dbReference>
<dbReference type="Pfam" id="PF13356">
    <property type="entry name" value="Arm-DNA-bind_3"/>
    <property type="match status" value="1"/>
</dbReference>
<keyword evidence="4" id="KW-0233">DNA recombination</keyword>
<dbReference type="InterPro" id="IPR038488">
    <property type="entry name" value="Integrase_DNA-bd_sf"/>
</dbReference>
<dbReference type="GO" id="GO:0015074">
    <property type="term" value="P:DNA integration"/>
    <property type="evidence" value="ECO:0007669"/>
    <property type="project" value="UniProtKB-KW"/>
</dbReference>
<organism evidence="8 9">
    <name type="scientific">Roseibium hamelinense</name>
    <dbReference type="NCBI Taxonomy" id="150831"/>
    <lineage>
        <taxon>Bacteria</taxon>
        <taxon>Pseudomonadati</taxon>
        <taxon>Pseudomonadota</taxon>
        <taxon>Alphaproteobacteria</taxon>
        <taxon>Hyphomicrobiales</taxon>
        <taxon>Stappiaceae</taxon>
        <taxon>Roseibium</taxon>
    </lineage>
</organism>
<evidence type="ECO:0000256" key="5">
    <source>
        <dbReference type="PROSITE-ProRule" id="PRU01248"/>
    </source>
</evidence>
<protein>
    <submittedName>
        <fullName evidence="8">Integrase</fullName>
    </submittedName>
</protein>
<evidence type="ECO:0000256" key="4">
    <source>
        <dbReference type="ARBA" id="ARBA00023172"/>
    </source>
</evidence>
<feature type="domain" description="Core-binding (CB)" evidence="7">
    <location>
        <begin position="97"/>
        <end position="177"/>
    </location>
</feature>
<sequence length="399" mass="45061">MARAAKRLSARTVQTVSEPGLHADGDGLYLSVSKSGAKSWRFIFQWHGKRKEMGLGKLSAVSLADARQAANQARAMVAQDLDPIAVREAERAKNSNQTFGQFADALVDDLAPGFRNAKHLAQWRMTLKTYAAPLRNKRLDDIETRDVLAVLKPIWQEKPETAVRLRGRIERVLDAAKAQGLRTGENPARWRGHLDKLLPKRQKLTRGHHAAMPYKDLPRFVAALRANESLSALALEWCILTATRSGETLNASWSEIDRDAKVWTIPAQRMKAGKEHRVPLKRRMLEILDRLELLRRDDGFLFPGNKAGRPLSGMAMAMQMRRMGQGGYTVHGFRSSFRDWAAEETSYPREIAEAALAHAVGDMTERAYRRGDALERRRELMEAWESSISVNPKIIRRAR</sequence>
<dbReference type="OrthoDB" id="9795573at2"/>
<dbReference type="PANTHER" id="PTHR30629">
    <property type="entry name" value="PROPHAGE INTEGRASE"/>
    <property type="match status" value="1"/>
</dbReference>
<dbReference type="EMBL" id="VLLF01000005">
    <property type="protein sequence ID" value="TWI87053.1"/>
    <property type="molecule type" value="Genomic_DNA"/>
</dbReference>
<feature type="domain" description="Tyr recombinase" evidence="6">
    <location>
        <begin position="207"/>
        <end position="382"/>
    </location>
</feature>